<dbReference type="PROSITE" id="PS51745">
    <property type="entry name" value="PB1"/>
    <property type="match status" value="1"/>
</dbReference>
<comment type="function">
    <text evidence="9">Aux/IAA proteins are short-lived transcriptional factors that function as repressors of early auxin response genes at low auxin concentrations.</text>
</comment>
<dbReference type="SMART" id="SM00322">
    <property type="entry name" value="KH"/>
    <property type="match status" value="1"/>
</dbReference>
<dbReference type="EMBL" id="WJXA01000012">
    <property type="protein sequence ID" value="KAF7124787.1"/>
    <property type="molecule type" value="Genomic_DNA"/>
</dbReference>
<dbReference type="Gene3D" id="3.30.1370.10">
    <property type="entry name" value="K Homology domain, type 1"/>
    <property type="match status" value="1"/>
</dbReference>
<evidence type="ECO:0000256" key="1">
    <source>
        <dbReference type="ARBA" id="ARBA00004123"/>
    </source>
</evidence>
<dbReference type="Pfam" id="PF02309">
    <property type="entry name" value="AUX_IAA"/>
    <property type="match status" value="1"/>
</dbReference>
<evidence type="ECO:0000256" key="5">
    <source>
        <dbReference type="ARBA" id="ARBA00023163"/>
    </source>
</evidence>
<evidence type="ECO:0000313" key="12">
    <source>
        <dbReference type="EMBL" id="KAF7124787.1"/>
    </source>
</evidence>
<feature type="region of interest" description="Disordered" evidence="10">
    <location>
        <begin position="613"/>
        <end position="639"/>
    </location>
</feature>
<dbReference type="GO" id="GO:0009734">
    <property type="term" value="P:auxin-activated signaling pathway"/>
    <property type="evidence" value="ECO:0007669"/>
    <property type="project" value="UniProtKB-UniRule"/>
</dbReference>
<comment type="subunit">
    <text evidence="9">Homodimers and heterodimers.</text>
</comment>
<dbReference type="GO" id="GO:0003723">
    <property type="term" value="F:RNA binding"/>
    <property type="evidence" value="ECO:0007669"/>
    <property type="project" value="UniProtKB-UniRule"/>
</dbReference>
<dbReference type="InterPro" id="IPR004087">
    <property type="entry name" value="KH_dom"/>
</dbReference>
<feature type="region of interest" description="Disordered" evidence="10">
    <location>
        <begin position="139"/>
        <end position="160"/>
    </location>
</feature>
<feature type="region of interest" description="Disordered" evidence="10">
    <location>
        <begin position="465"/>
        <end position="502"/>
    </location>
</feature>
<evidence type="ECO:0000313" key="13">
    <source>
        <dbReference type="Proteomes" id="UP000626092"/>
    </source>
</evidence>
<keyword evidence="4 9" id="KW-0805">Transcription regulation</keyword>
<keyword evidence="6 9" id="KW-0539">Nucleus</keyword>
<evidence type="ECO:0000256" key="7">
    <source>
        <dbReference type="ARBA" id="ARBA00023294"/>
    </source>
</evidence>
<evidence type="ECO:0000259" key="11">
    <source>
        <dbReference type="PROSITE" id="PS51745"/>
    </source>
</evidence>
<dbReference type="PROSITE" id="PS50084">
    <property type="entry name" value="KH_TYPE_1"/>
    <property type="match status" value="1"/>
</dbReference>
<dbReference type="GO" id="GO:0006355">
    <property type="term" value="P:regulation of DNA-templated transcription"/>
    <property type="evidence" value="ECO:0007669"/>
    <property type="project" value="TreeGrafter"/>
</dbReference>
<keyword evidence="7 9" id="KW-0927">Auxin signaling pathway</keyword>
<evidence type="ECO:0000256" key="4">
    <source>
        <dbReference type="ARBA" id="ARBA00023015"/>
    </source>
</evidence>
<feature type="region of interest" description="Disordered" evidence="10">
    <location>
        <begin position="1"/>
        <end position="60"/>
    </location>
</feature>
<dbReference type="InterPro" id="IPR053793">
    <property type="entry name" value="PB1-like"/>
</dbReference>
<dbReference type="InterPro" id="IPR033389">
    <property type="entry name" value="AUX/IAA_dom"/>
</dbReference>
<dbReference type="AlphaFoldDB" id="A0A834G6D8"/>
<organism evidence="12 13">
    <name type="scientific">Rhododendron simsii</name>
    <name type="common">Sims's rhododendron</name>
    <dbReference type="NCBI Taxonomy" id="118357"/>
    <lineage>
        <taxon>Eukaryota</taxon>
        <taxon>Viridiplantae</taxon>
        <taxon>Streptophyta</taxon>
        <taxon>Embryophyta</taxon>
        <taxon>Tracheophyta</taxon>
        <taxon>Spermatophyta</taxon>
        <taxon>Magnoliopsida</taxon>
        <taxon>eudicotyledons</taxon>
        <taxon>Gunneridae</taxon>
        <taxon>Pentapetalae</taxon>
        <taxon>asterids</taxon>
        <taxon>Ericales</taxon>
        <taxon>Ericaceae</taxon>
        <taxon>Ericoideae</taxon>
        <taxon>Rhodoreae</taxon>
        <taxon>Rhododendron</taxon>
    </lineage>
</organism>
<dbReference type="Pfam" id="PF10469">
    <property type="entry name" value="AKAP7_NLS"/>
    <property type="match status" value="1"/>
</dbReference>
<accession>A0A834G6D8</accession>
<keyword evidence="3 9" id="KW-0678">Repressor</keyword>
<dbReference type="InterPro" id="IPR019510">
    <property type="entry name" value="AKAP7-like_phosphoesterase"/>
</dbReference>
<dbReference type="Gene3D" id="3.10.20.90">
    <property type="entry name" value="Phosphatidylinositol 3-kinase Catalytic Subunit, Chain A, domain 1"/>
    <property type="match status" value="1"/>
</dbReference>
<dbReference type="InterPro" id="IPR036612">
    <property type="entry name" value="KH_dom_type_1_sf"/>
</dbReference>
<evidence type="ECO:0000256" key="8">
    <source>
        <dbReference type="PROSITE-ProRule" id="PRU00117"/>
    </source>
</evidence>
<dbReference type="Proteomes" id="UP000626092">
    <property type="component" value="Unassembled WGS sequence"/>
</dbReference>
<protein>
    <recommendedName>
        <fullName evidence="9">Auxin-responsive protein</fullName>
    </recommendedName>
</protein>
<comment type="similarity">
    <text evidence="2 9">Belongs to the Aux/IAA family.</text>
</comment>
<comment type="caution">
    <text evidence="12">The sequence shown here is derived from an EMBL/GenBank/DDBJ whole genome shotgun (WGS) entry which is preliminary data.</text>
</comment>
<dbReference type="FunFam" id="3.10.20.90:FF:000078">
    <property type="entry name" value="Auxin-responsive protein"/>
    <property type="match status" value="1"/>
</dbReference>
<proteinExistence type="inferred from homology"/>
<feature type="compositionally biased region" description="Polar residues" evidence="10">
    <location>
        <begin position="142"/>
        <end position="152"/>
    </location>
</feature>
<dbReference type="GO" id="GO:0006307">
    <property type="term" value="P:DNA alkylation repair"/>
    <property type="evidence" value="ECO:0007669"/>
    <property type="project" value="InterPro"/>
</dbReference>
<evidence type="ECO:0000256" key="10">
    <source>
        <dbReference type="SAM" id="MobiDB-lite"/>
    </source>
</evidence>
<keyword evidence="5 9" id="KW-0804">Transcription</keyword>
<sequence length="916" mass="102007">MSRPLEQDYIGLSEASSLDRSPTEAENENVLNLKETELRLGLPGSESPERKAGAGVSLFGKDKEEKTKGYYSLSPLKNFSSGSKRGFSDAIDGSGKWVFSVNGGSEADLGKNGSEIKNTQKPCLDGSNMKEVVSHVEEKKTQVSPVNQLGSTPTPPAAKAQVVGWPPVRSFRKNTMATNLTKKSDDDGKFGSGCLYVKVSMDGAPYLRKVDLKTYSNYIELSSALEKMFSCFTIGQCGSHGLSESHLKDLLHGSEYVLTYEDRDGDWMLVGDVPWEMFIDSCKRMRIMKGSEAIGLASLPMCSKGHGEVQEPQLSTWKTKKVIILKKAKDIAYERFRQAKLTLISNQMEFMLLLHPSFALYTLAGNPAFEYQECHGLSYEWKVGGAKERQRVMDLKRQKTVNPIWRPVCTQSSSSQDCSVKQLQAGFEDLHDLDGARKVEDEIQVQEVNYSISSSSLDAQHTLDDGEAANEPADPILGSRSFQDNGQGRAPEVGSAPSDEKHSISVKVGASLMRFIKGKGGSTQKSIEEEIGVKIIFPSSKEEDFIVIEGISAAIVSRASERIQVIIDKAVKSPSLEYSHFISLPLAIHPELVDKLLNFQKSILGSSKAYQNENLDSDANGDTSEEEDKGQESDRGSDVAVKLKVEDDNDHVKVDITNIRRVSYPTRASKPSGMKEAVYHSSDVLSLITCSSHIFFYSFDDSYYLRYNAVAFFLFCSPARFRKYTFLLTDLRIEKSIFIKPKMIHLTVLMLKLWNKDRVDAAAEVLQTVSSEVLEALHQEPVSVRLKGLECMRGTLAKACVVYIPVEEIGGKGRLSRACQIIFDAFVKAGLVLDKDREQKLKLHATVMNARHRKWGRGTKKLDSFDARGIFKQFGSEEWGDYLIREAHLSQRFAYDESGYYHRCASIPFPETMQVD</sequence>
<dbReference type="PANTHER" id="PTHR13360">
    <property type="entry name" value="ACTIVATING SIGNAL COINTEGRATOR 1 COMPLEX SUBUNIT 1"/>
    <property type="match status" value="1"/>
</dbReference>
<dbReference type="InterPro" id="IPR004088">
    <property type="entry name" value="KH_dom_type_1"/>
</dbReference>
<dbReference type="GO" id="GO:0005634">
    <property type="term" value="C:nucleus"/>
    <property type="evidence" value="ECO:0007669"/>
    <property type="project" value="UniProtKB-SubCell"/>
</dbReference>
<comment type="subcellular location">
    <subcellularLocation>
        <location evidence="1 9">Nucleus</location>
    </subcellularLocation>
</comment>
<keyword evidence="13" id="KW-1185">Reference proteome</keyword>
<dbReference type="Pfam" id="PF00013">
    <property type="entry name" value="KH_1"/>
    <property type="match status" value="1"/>
</dbReference>
<dbReference type="OrthoDB" id="277832at2759"/>
<dbReference type="PANTHER" id="PTHR13360:SF1">
    <property type="entry name" value="ACTIVATING SIGNAL COINTEGRATOR 1 COMPLEX SUBUNIT 1"/>
    <property type="match status" value="1"/>
</dbReference>
<dbReference type="SUPFAM" id="SSF54791">
    <property type="entry name" value="Eukaryotic type KH-domain (KH-domain type I)"/>
    <property type="match status" value="1"/>
</dbReference>
<name>A0A834G6D8_RHOSS</name>
<dbReference type="Gene3D" id="3.90.1140.10">
    <property type="entry name" value="Cyclic phosphodiesterase"/>
    <property type="match status" value="1"/>
</dbReference>
<evidence type="ECO:0000256" key="6">
    <source>
        <dbReference type="ARBA" id="ARBA00023242"/>
    </source>
</evidence>
<evidence type="ECO:0000256" key="9">
    <source>
        <dbReference type="RuleBase" id="RU004549"/>
    </source>
</evidence>
<feature type="compositionally biased region" description="Basic and acidic residues" evidence="10">
    <location>
        <begin position="630"/>
        <end position="639"/>
    </location>
</feature>
<keyword evidence="8" id="KW-0694">RNA-binding</keyword>
<evidence type="ECO:0000256" key="3">
    <source>
        <dbReference type="ARBA" id="ARBA00022491"/>
    </source>
</evidence>
<gene>
    <name evidence="12" type="ORF">RHSIM_Rhsim12G0201500</name>
</gene>
<dbReference type="SUPFAM" id="SSF54277">
    <property type="entry name" value="CAD &amp; PB1 domains"/>
    <property type="match status" value="1"/>
</dbReference>
<evidence type="ECO:0000256" key="2">
    <source>
        <dbReference type="ARBA" id="ARBA00006728"/>
    </source>
</evidence>
<feature type="domain" description="PB1" evidence="11">
    <location>
        <begin position="194"/>
        <end position="290"/>
    </location>
</feature>
<dbReference type="InterPro" id="IPR009210">
    <property type="entry name" value="ASCC1"/>
</dbReference>
<reference evidence="12" key="1">
    <citation type="submission" date="2019-11" db="EMBL/GenBank/DDBJ databases">
        <authorList>
            <person name="Liu Y."/>
            <person name="Hou J."/>
            <person name="Li T.-Q."/>
            <person name="Guan C.-H."/>
            <person name="Wu X."/>
            <person name="Wu H.-Z."/>
            <person name="Ling F."/>
            <person name="Zhang R."/>
            <person name="Shi X.-G."/>
            <person name="Ren J.-P."/>
            <person name="Chen E.-F."/>
            <person name="Sun J.-M."/>
        </authorList>
    </citation>
    <scope>NUCLEOTIDE SEQUENCE</scope>
    <source>
        <strain evidence="12">Adult_tree_wgs_1</strain>
        <tissue evidence="12">Leaves</tissue>
    </source>
</reference>